<proteinExistence type="predicted"/>
<evidence type="ECO:0000313" key="3">
    <source>
        <dbReference type="EMBL" id="NDR88194.1"/>
    </source>
</evidence>
<dbReference type="Gene3D" id="3.30.160.270">
    <property type="match status" value="1"/>
</dbReference>
<dbReference type="EMBL" id="JAAGJP010000001">
    <property type="protein sequence ID" value="NDS67596.1"/>
    <property type="molecule type" value="Genomic_DNA"/>
</dbReference>
<comment type="caution">
    <text evidence="4">The sequence shown here is derived from an EMBL/GenBank/DDBJ whole genome shotgun (WGS) entry which is preliminary data.</text>
</comment>
<dbReference type="EMBL" id="JAAGKH010000001">
    <property type="protein sequence ID" value="NDR88194.1"/>
    <property type="molecule type" value="Genomic_DNA"/>
</dbReference>
<protein>
    <submittedName>
        <fullName evidence="4">Homocitrate synthase</fullName>
    </submittedName>
</protein>
<dbReference type="GO" id="GO:0003852">
    <property type="term" value="F:2-isopropylmalate synthase activity"/>
    <property type="evidence" value="ECO:0007669"/>
    <property type="project" value="InterPro"/>
</dbReference>
<reference evidence="4" key="1">
    <citation type="submission" date="2019-08" db="EMBL/GenBank/DDBJ databases">
        <authorList>
            <person name="Busch A."/>
        </authorList>
    </citation>
    <scope>NUCLEOTIDE SEQUENCE</scope>
    <source>
        <strain evidence="4">15T0085</strain>
        <strain evidence="3">17T1429</strain>
    </source>
</reference>
<feature type="domain" description="2-isopropylmalate synthase LeuA allosteric (dimerisation)" evidence="2">
    <location>
        <begin position="3"/>
        <end position="46"/>
    </location>
</feature>
<evidence type="ECO:0000313" key="4">
    <source>
        <dbReference type="EMBL" id="NDS67596.1"/>
    </source>
</evidence>
<name>A0A6B2JUU2_FRATU</name>
<dbReference type="SUPFAM" id="SSF110921">
    <property type="entry name" value="2-isopropylmalate synthase LeuA, allosteric (dimerisation) domain"/>
    <property type="match status" value="1"/>
</dbReference>
<keyword evidence="1" id="KW-0808">Transferase</keyword>
<evidence type="ECO:0000256" key="1">
    <source>
        <dbReference type="ARBA" id="ARBA00022679"/>
    </source>
</evidence>
<reference evidence="4" key="2">
    <citation type="submission" date="2020-02" db="EMBL/GenBank/DDBJ databases">
        <title>Using affinity propagation clustering for identifying bacterial clades and subclades with whole-genome sequences of Francisella tularensis.</title>
        <authorList>
            <person name="Homeier-Bachmann T."/>
            <person name="Abdel-Glil M.Y."/>
            <person name="Hackbart A."/>
            <person name="Hotzel H."/>
            <person name="Tomaso H."/>
        </authorList>
    </citation>
    <scope>NUCLEOTIDE SEQUENCE</scope>
    <source>
        <strain evidence="4">15T0085</strain>
        <strain evidence="3">17T1429</strain>
    </source>
</reference>
<dbReference type="InterPro" id="IPR036230">
    <property type="entry name" value="LeuA_allosteric_dom_sf"/>
</dbReference>
<gene>
    <name evidence="4" type="ORF">FWI86_00190</name>
    <name evidence="3" type="ORF">FWJ04_00235</name>
</gene>
<organism evidence="4">
    <name type="scientific">Francisella tularensis subsp. holarctica</name>
    <dbReference type="NCBI Taxonomy" id="119857"/>
    <lineage>
        <taxon>Bacteria</taxon>
        <taxon>Pseudomonadati</taxon>
        <taxon>Pseudomonadota</taxon>
        <taxon>Gammaproteobacteria</taxon>
        <taxon>Thiotrichales</taxon>
        <taxon>Francisellaceae</taxon>
        <taxon>Francisella</taxon>
    </lineage>
</organism>
<accession>A0A6B2JUU2</accession>
<dbReference type="InterPro" id="IPR013709">
    <property type="entry name" value="2-isopropylmalate_synth_dimer"/>
</dbReference>
<sequence length="49" mass="5220">MRGQGADAVVYVEMSLEKEGIKSIGKAVSPDIIQASVEAFIDAYNIAYA</sequence>
<evidence type="ECO:0000259" key="2">
    <source>
        <dbReference type="Pfam" id="PF08502"/>
    </source>
</evidence>
<dbReference type="GO" id="GO:0009098">
    <property type="term" value="P:L-leucine biosynthetic process"/>
    <property type="evidence" value="ECO:0007669"/>
    <property type="project" value="InterPro"/>
</dbReference>
<dbReference type="AlphaFoldDB" id="A0A6B2JUU2"/>
<dbReference type="Pfam" id="PF08502">
    <property type="entry name" value="LeuA_dimer"/>
    <property type="match status" value="1"/>
</dbReference>